<dbReference type="Gene3D" id="3.90.1150.10">
    <property type="entry name" value="Aspartate Aminotransferase, domain 1"/>
    <property type="match status" value="1"/>
</dbReference>
<dbReference type="PANTHER" id="PTHR46577">
    <property type="entry name" value="HTH-TYPE TRANSCRIPTIONAL REGULATORY PROTEIN GABR"/>
    <property type="match status" value="1"/>
</dbReference>
<dbReference type="InterPro" id="IPR000524">
    <property type="entry name" value="Tscrpt_reg_HTH_GntR"/>
</dbReference>
<dbReference type="InterPro" id="IPR015424">
    <property type="entry name" value="PyrdxlP-dep_Trfase"/>
</dbReference>
<dbReference type="InterPro" id="IPR051446">
    <property type="entry name" value="HTH_trans_reg/aminotransferase"/>
</dbReference>
<dbReference type="SUPFAM" id="SSF53383">
    <property type="entry name" value="PLP-dependent transferases"/>
    <property type="match status" value="1"/>
</dbReference>
<evidence type="ECO:0000256" key="6">
    <source>
        <dbReference type="SAM" id="Coils"/>
    </source>
</evidence>
<dbReference type="RefSeq" id="WP_082768257.1">
    <property type="nucleotide sequence ID" value="NZ_JAAXPG010000018.1"/>
</dbReference>
<dbReference type="CDD" id="cd00609">
    <property type="entry name" value="AAT_like"/>
    <property type="match status" value="1"/>
</dbReference>
<dbReference type="GO" id="GO:0030170">
    <property type="term" value="F:pyridoxal phosphate binding"/>
    <property type="evidence" value="ECO:0007669"/>
    <property type="project" value="InterPro"/>
</dbReference>
<dbReference type="InterPro" id="IPR036390">
    <property type="entry name" value="WH_DNA-bd_sf"/>
</dbReference>
<dbReference type="Gene3D" id="1.10.10.10">
    <property type="entry name" value="Winged helix-like DNA-binding domain superfamily/Winged helix DNA-binding domain"/>
    <property type="match status" value="1"/>
</dbReference>
<keyword evidence="8" id="KW-0032">Aminotransferase</keyword>
<comment type="caution">
    <text evidence="8">The sequence shown here is derived from an EMBL/GenBank/DDBJ whole genome shotgun (WGS) entry which is preliminary data.</text>
</comment>
<evidence type="ECO:0000313" key="9">
    <source>
        <dbReference type="Proteomes" id="UP000553209"/>
    </source>
</evidence>
<dbReference type="SUPFAM" id="SSF46785">
    <property type="entry name" value="Winged helix' DNA-binding domain"/>
    <property type="match status" value="1"/>
</dbReference>
<name>A0A7X6MHI5_9ACTN</name>
<evidence type="ECO:0000256" key="2">
    <source>
        <dbReference type="ARBA" id="ARBA00022898"/>
    </source>
</evidence>
<keyword evidence="2" id="KW-0663">Pyridoxal phosphate</keyword>
<evidence type="ECO:0000256" key="5">
    <source>
        <dbReference type="ARBA" id="ARBA00023163"/>
    </source>
</evidence>
<feature type="domain" description="HTH gntR-type" evidence="7">
    <location>
        <begin position="22"/>
        <end position="90"/>
    </location>
</feature>
<dbReference type="Pfam" id="PF00155">
    <property type="entry name" value="Aminotran_1_2"/>
    <property type="match status" value="1"/>
</dbReference>
<evidence type="ECO:0000313" key="8">
    <source>
        <dbReference type="EMBL" id="NKY99808.1"/>
    </source>
</evidence>
<sequence>MDSSRSSAELADLLGAWPRGGGPLYRRLADTLRGLVGQGSLAPGERLPSERALAASLRVSRTTVVSAYDALRADGILDSRQGSGTRVSSRVAPVRSDGWTANGTGNPMYRNLFQREDGLISAACLATPALPGVEEAIRRVVAEDLPALMAEGSYHPSGLPALRQAVADHYTARDLPTTADQIVVTTGAHQAVNLVAQLYLRNGSPVVVEDPSFAGCLDLMSDRGARFLPVPLDEQGLDANGVRRAVAEHAPHLVYTMPSYHNPTGTMMSAARRRELGELSARHGVPVLEDHAYTGLRAPDEPPPLAAFAPRGAEVITVESLSKIGWAGLRLGWLRAPAEMALRLSRRKVLADLASPLLDQAVTVRLLERYDELSRQRSALMREALDHMEELLRGALPSWEWRRPDGGAALWVHLPGVEARAYVQVALCHDVELVPGSVMSASGGERHAEWFRLPFAYDAATREELVWRLARAWRELDRHGPVEADPVRLVV</sequence>
<dbReference type="GO" id="GO:0008483">
    <property type="term" value="F:transaminase activity"/>
    <property type="evidence" value="ECO:0007669"/>
    <property type="project" value="UniProtKB-KW"/>
</dbReference>
<dbReference type="SMART" id="SM00345">
    <property type="entry name" value="HTH_GNTR"/>
    <property type="match status" value="1"/>
</dbReference>
<dbReference type="EMBL" id="JAAXPG010000018">
    <property type="protein sequence ID" value="NKY99808.1"/>
    <property type="molecule type" value="Genomic_DNA"/>
</dbReference>
<dbReference type="CDD" id="cd07377">
    <property type="entry name" value="WHTH_GntR"/>
    <property type="match status" value="1"/>
</dbReference>
<keyword evidence="5" id="KW-0804">Transcription</keyword>
<dbReference type="PROSITE" id="PS50949">
    <property type="entry name" value="HTH_GNTR"/>
    <property type="match status" value="1"/>
</dbReference>
<dbReference type="Pfam" id="PF00392">
    <property type="entry name" value="GntR"/>
    <property type="match status" value="1"/>
</dbReference>
<gene>
    <name evidence="8" type="ORF">HGB44_19360</name>
</gene>
<evidence type="ECO:0000256" key="4">
    <source>
        <dbReference type="ARBA" id="ARBA00023125"/>
    </source>
</evidence>
<feature type="coiled-coil region" evidence="6">
    <location>
        <begin position="363"/>
        <end position="390"/>
    </location>
</feature>
<dbReference type="PRINTS" id="PR00035">
    <property type="entry name" value="HTHGNTR"/>
</dbReference>
<dbReference type="PANTHER" id="PTHR46577:SF1">
    <property type="entry name" value="HTH-TYPE TRANSCRIPTIONAL REGULATORY PROTEIN GABR"/>
    <property type="match status" value="1"/>
</dbReference>
<protein>
    <submittedName>
        <fullName evidence="8">PLP-dependent aminotransferase family protein</fullName>
    </submittedName>
</protein>
<dbReference type="GO" id="GO:0003677">
    <property type="term" value="F:DNA binding"/>
    <property type="evidence" value="ECO:0007669"/>
    <property type="project" value="UniProtKB-KW"/>
</dbReference>
<keyword evidence="8" id="KW-0808">Transferase</keyword>
<keyword evidence="6" id="KW-0175">Coiled coil</keyword>
<keyword evidence="4" id="KW-0238">DNA-binding</keyword>
<reference evidence="8 9" key="1">
    <citation type="submission" date="2020-04" db="EMBL/GenBank/DDBJ databases">
        <title>MicrobeNet Type strains.</title>
        <authorList>
            <person name="Nicholson A.C."/>
        </authorList>
    </citation>
    <scope>NUCLEOTIDE SEQUENCE [LARGE SCALE GENOMIC DNA]</scope>
    <source>
        <strain evidence="8 9">ATCC 23612</strain>
    </source>
</reference>
<comment type="similarity">
    <text evidence="1">In the C-terminal section; belongs to the class-I pyridoxal-phosphate-dependent aminotransferase family.</text>
</comment>
<dbReference type="InterPro" id="IPR004839">
    <property type="entry name" value="Aminotransferase_I/II_large"/>
</dbReference>
<dbReference type="Gene3D" id="3.40.640.10">
    <property type="entry name" value="Type I PLP-dependent aspartate aminotransferase-like (Major domain)"/>
    <property type="match status" value="1"/>
</dbReference>
<accession>A0A7X6MHI5</accession>
<dbReference type="GO" id="GO:0003700">
    <property type="term" value="F:DNA-binding transcription factor activity"/>
    <property type="evidence" value="ECO:0007669"/>
    <property type="project" value="InterPro"/>
</dbReference>
<keyword evidence="9" id="KW-1185">Reference proteome</keyword>
<dbReference type="Proteomes" id="UP000553209">
    <property type="component" value="Unassembled WGS sequence"/>
</dbReference>
<organism evidence="8 9">
    <name type="scientific">Nocardiopsis alborubida</name>
    <dbReference type="NCBI Taxonomy" id="146802"/>
    <lineage>
        <taxon>Bacteria</taxon>
        <taxon>Bacillati</taxon>
        <taxon>Actinomycetota</taxon>
        <taxon>Actinomycetes</taxon>
        <taxon>Streptosporangiales</taxon>
        <taxon>Nocardiopsidaceae</taxon>
        <taxon>Nocardiopsis</taxon>
    </lineage>
</organism>
<keyword evidence="3" id="KW-0805">Transcription regulation</keyword>
<dbReference type="AlphaFoldDB" id="A0A7X6MHI5"/>
<evidence type="ECO:0000256" key="1">
    <source>
        <dbReference type="ARBA" id="ARBA00005384"/>
    </source>
</evidence>
<evidence type="ECO:0000256" key="3">
    <source>
        <dbReference type="ARBA" id="ARBA00023015"/>
    </source>
</evidence>
<dbReference type="InterPro" id="IPR015422">
    <property type="entry name" value="PyrdxlP-dep_Trfase_small"/>
</dbReference>
<dbReference type="InterPro" id="IPR015421">
    <property type="entry name" value="PyrdxlP-dep_Trfase_major"/>
</dbReference>
<proteinExistence type="inferred from homology"/>
<evidence type="ECO:0000259" key="7">
    <source>
        <dbReference type="PROSITE" id="PS50949"/>
    </source>
</evidence>
<dbReference type="InterPro" id="IPR036388">
    <property type="entry name" value="WH-like_DNA-bd_sf"/>
</dbReference>